<evidence type="ECO:0000313" key="2">
    <source>
        <dbReference type="EMBL" id="SFU04824.1"/>
    </source>
</evidence>
<evidence type="ECO:0000313" key="3">
    <source>
        <dbReference type="Proteomes" id="UP000183371"/>
    </source>
</evidence>
<feature type="domain" description="Formyl transferase N-terminal" evidence="1">
    <location>
        <begin position="99"/>
        <end position="186"/>
    </location>
</feature>
<organism evidence="2 3">
    <name type="scientific">Pseudovibrio denitrificans</name>
    <dbReference type="NCBI Taxonomy" id="258256"/>
    <lineage>
        <taxon>Bacteria</taxon>
        <taxon>Pseudomonadati</taxon>
        <taxon>Pseudomonadota</taxon>
        <taxon>Alphaproteobacteria</taxon>
        <taxon>Hyphomicrobiales</taxon>
        <taxon>Stappiaceae</taxon>
        <taxon>Pseudovibrio</taxon>
    </lineage>
</organism>
<dbReference type="SUPFAM" id="SSF53328">
    <property type="entry name" value="Formyltransferase"/>
    <property type="match status" value="1"/>
</dbReference>
<dbReference type="InterPro" id="IPR036477">
    <property type="entry name" value="Formyl_transf_N_sf"/>
</dbReference>
<evidence type="ECO:0000259" key="1">
    <source>
        <dbReference type="Pfam" id="PF00551"/>
    </source>
</evidence>
<dbReference type="PANTHER" id="PTHR11138">
    <property type="entry name" value="METHIONYL-TRNA FORMYLTRANSFERASE"/>
    <property type="match status" value="1"/>
</dbReference>
<dbReference type="PANTHER" id="PTHR11138:SF5">
    <property type="entry name" value="METHIONYL-TRNA FORMYLTRANSFERASE, MITOCHONDRIAL"/>
    <property type="match status" value="1"/>
</dbReference>
<dbReference type="Proteomes" id="UP000183371">
    <property type="component" value="Unassembled WGS sequence"/>
</dbReference>
<accession>A0A1I7CZH8</accession>
<dbReference type="AlphaFoldDB" id="A0A1I7CZH8"/>
<dbReference type="GO" id="GO:0004479">
    <property type="term" value="F:methionyl-tRNA formyltransferase activity"/>
    <property type="evidence" value="ECO:0007669"/>
    <property type="project" value="TreeGrafter"/>
</dbReference>
<name>A0A1I7CZH8_9HYPH</name>
<dbReference type="EMBL" id="FPBD01000007">
    <property type="protein sequence ID" value="SFU04824.1"/>
    <property type="molecule type" value="Genomic_DNA"/>
</dbReference>
<proteinExistence type="predicted"/>
<keyword evidence="2" id="KW-0808">Transferase</keyword>
<protein>
    <submittedName>
        <fullName evidence="2">Formyl transferase</fullName>
    </submittedName>
</protein>
<sequence length="248" mass="27757">MQICLISNASVYTDAALHSLLAHPEIKIAGLVKCTSVVGKRDDWRAYKDLILRSGPLYAGYLGAVTKPAYRLPHVPKWKSMSVWAHSLQCPILRTTDVSAPQTLDFIESCQPDIILTVHLGQILNAAFYERFAGKTYNIHPGKLPIYKGPDPVFHAIMENEQAFTVSLHESIQKIDAGKVLAEKTVVPVRRTLFRTNLELFSKAGQLVGSHFLGKNDCMPVPDDRAPRYRSWPTNGEVLRFLARGHRL</sequence>
<dbReference type="Pfam" id="PF00551">
    <property type="entry name" value="Formyl_trans_N"/>
    <property type="match status" value="1"/>
</dbReference>
<reference evidence="3" key="1">
    <citation type="submission" date="2016-10" db="EMBL/GenBank/DDBJ databases">
        <authorList>
            <person name="Varghese N."/>
            <person name="Submissions S."/>
        </authorList>
    </citation>
    <scope>NUCLEOTIDE SEQUENCE [LARGE SCALE GENOMIC DNA]</scope>
    <source>
        <strain evidence="3">DSM 17465</strain>
    </source>
</reference>
<dbReference type="InterPro" id="IPR002376">
    <property type="entry name" value="Formyl_transf_N"/>
</dbReference>
<keyword evidence="3" id="KW-1185">Reference proteome</keyword>
<dbReference type="Gene3D" id="3.40.50.12230">
    <property type="match status" value="1"/>
</dbReference>
<gene>
    <name evidence="2" type="ORF">SAMN05444141_10764</name>
</gene>
<dbReference type="RefSeq" id="WP_054784014.1">
    <property type="nucleotide sequence ID" value="NZ_FPBD01000007.1"/>
</dbReference>